<protein>
    <submittedName>
        <fullName evidence="2">Putative serine proteinase, subtilase family</fullName>
    </submittedName>
</protein>
<evidence type="ECO:0000313" key="3">
    <source>
        <dbReference type="Proteomes" id="UP000214646"/>
    </source>
</evidence>
<dbReference type="AlphaFoldDB" id="A0A225E0R6"/>
<sequence length="797" mass="84544">MICRLGLFSLLGVLALTTPSPAQLAPEIGSVFPPGGKAGTTVAVQLGGAEWTPDMQFFVHDKRVKLEILGPPGELLIPPPPYWFGAKGRLTGPPLLRERPARFILPADLPPGPIRWQAANANGITSAGVFVVGVGLELIEDEKRTAAQPLPSLPVTVSGRLLKNEEVDRYRFVATKAGPVTCELTARRLGSNFNGVIEVFDARNRRLAEAVDTEGLDPVLTFSAVVGTEYTVAVRDIDHAGDRSYTYRLALTPGPRVLAVLPAVGKRGETREVEFVGVGLATGGPGVESLRRPVTFPAGPATSFVYQLETPWGSVPYTFPLDDLTETVRSVGNAQPMPLVVPGAVTGTLDSPTAEARYMLAGKKGDRWSIAAEARRFGSPLDVTLRLLGPDGKDLAHNDDLPATTDAGLEFTVPADGAYQLVVGDTTGSGGSRAAVYRVAVRHPIDGYRLHVSAQKLSLPLGQKTPLTVQATRTGQFKGPITLTIAGLPAGVTAPPSPVIPADKNELVVSLESAADAAVTASLFTITGTAEVGGKSTSRPALATAAGNLAPRHHTETDTPDLLVALTMKPRVKGEPVDKDTGRKVPRGSTHPAEVTVQRLEGYAGEITLRQAARQSYQVQGITGRDVTIPAGVTRFFYPCFMPEWLETSRTSRMGIVAEVKVPDPKGNVRHLVVPIEGFVTMTMEGALLKLSSPDVERQVRAGEAFTVKVKLARSPHLSGPVRLELRLPDDLTGMATADPVAVPPDRLEADFRILPTAAAGRLTGEQVFTIRGTAVQPGNLPVVSETVVRIVPATVK</sequence>
<gene>
    <name evidence="2" type="ORF">FRUB_00472</name>
</gene>
<keyword evidence="1" id="KW-0732">Signal</keyword>
<evidence type="ECO:0000256" key="1">
    <source>
        <dbReference type="SAM" id="SignalP"/>
    </source>
</evidence>
<comment type="caution">
    <text evidence="2">The sequence shown here is derived from an EMBL/GenBank/DDBJ whole genome shotgun (WGS) entry which is preliminary data.</text>
</comment>
<feature type="signal peptide" evidence="1">
    <location>
        <begin position="1"/>
        <end position="24"/>
    </location>
</feature>
<proteinExistence type="predicted"/>
<dbReference type="RefSeq" id="WP_088251960.1">
    <property type="nucleotide sequence ID" value="NZ_NIDE01000001.1"/>
</dbReference>
<organism evidence="2 3">
    <name type="scientific">Fimbriiglobus ruber</name>
    <dbReference type="NCBI Taxonomy" id="1908690"/>
    <lineage>
        <taxon>Bacteria</taxon>
        <taxon>Pseudomonadati</taxon>
        <taxon>Planctomycetota</taxon>
        <taxon>Planctomycetia</taxon>
        <taxon>Gemmatales</taxon>
        <taxon>Gemmataceae</taxon>
        <taxon>Fimbriiglobus</taxon>
    </lineage>
</organism>
<dbReference type="Gene3D" id="2.60.120.380">
    <property type="match status" value="2"/>
</dbReference>
<feature type="chain" id="PRO_5013370622" evidence="1">
    <location>
        <begin position="25"/>
        <end position="797"/>
    </location>
</feature>
<dbReference type="EMBL" id="NIDE01000001">
    <property type="protein sequence ID" value="OWK46773.1"/>
    <property type="molecule type" value="Genomic_DNA"/>
</dbReference>
<dbReference type="OrthoDB" id="174027at2"/>
<evidence type="ECO:0000313" key="2">
    <source>
        <dbReference type="EMBL" id="OWK46773.1"/>
    </source>
</evidence>
<keyword evidence="3" id="KW-1185">Reference proteome</keyword>
<reference evidence="3" key="1">
    <citation type="submission" date="2017-06" db="EMBL/GenBank/DDBJ databases">
        <title>Genome analysis of Fimbriiglobus ruber SP5, the first member of the order Planctomycetales with confirmed chitinolytic capability.</title>
        <authorList>
            <person name="Ravin N.V."/>
            <person name="Rakitin A.L."/>
            <person name="Ivanova A.A."/>
            <person name="Beletsky A.V."/>
            <person name="Kulichevskaya I.S."/>
            <person name="Mardanov A.V."/>
            <person name="Dedysh S.N."/>
        </authorList>
    </citation>
    <scope>NUCLEOTIDE SEQUENCE [LARGE SCALE GENOMIC DNA]</scope>
    <source>
        <strain evidence="3">SP5</strain>
    </source>
</reference>
<accession>A0A225E0R6</accession>
<name>A0A225E0R6_9BACT</name>
<dbReference type="Proteomes" id="UP000214646">
    <property type="component" value="Unassembled WGS sequence"/>
</dbReference>